<name>A0A0V0YT30_TRIBR</name>
<dbReference type="Proteomes" id="UP000054653">
    <property type="component" value="Unassembled WGS sequence"/>
</dbReference>
<keyword evidence="2" id="KW-1185">Reference proteome</keyword>
<evidence type="ECO:0000313" key="1">
    <source>
        <dbReference type="EMBL" id="KRY03329.1"/>
    </source>
</evidence>
<dbReference type="AlphaFoldDB" id="A0A0V0YT30"/>
<comment type="caution">
    <text evidence="1">The sequence shown here is derived from an EMBL/GenBank/DDBJ whole genome shotgun (WGS) entry which is preliminary data.</text>
</comment>
<sequence>MYLLQKLEICPSVGRELQIGEFPMLGSNSRKLFLLSI</sequence>
<reference evidence="1 2" key="1">
    <citation type="submission" date="2015-01" db="EMBL/GenBank/DDBJ databases">
        <title>Evolution of Trichinella species and genotypes.</title>
        <authorList>
            <person name="Korhonen P.K."/>
            <person name="Edoardo P."/>
            <person name="Giuseppe L.R."/>
            <person name="Gasser R.B."/>
        </authorList>
    </citation>
    <scope>NUCLEOTIDE SEQUENCE [LARGE SCALE GENOMIC DNA]</scope>
    <source>
        <strain evidence="1">ISS120</strain>
    </source>
</reference>
<evidence type="ECO:0000313" key="2">
    <source>
        <dbReference type="Proteomes" id="UP000054653"/>
    </source>
</evidence>
<organism evidence="1 2">
    <name type="scientific">Trichinella britovi</name>
    <name type="common">Parasitic roundworm</name>
    <dbReference type="NCBI Taxonomy" id="45882"/>
    <lineage>
        <taxon>Eukaryota</taxon>
        <taxon>Metazoa</taxon>
        <taxon>Ecdysozoa</taxon>
        <taxon>Nematoda</taxon>
        <taxon>Enoplea</taxon>
        <taxon>Dorylaimia</taxon>
        <taxon>Trichinellida</taxon>
        <taxon>Trichinellidae</taxon>
        <taxon>Trichinella</taxon>
    </lineage>
</organism>
<protein>
    <submittedName>
        <fullName evidence="1">Uncharacterized protein</fullName>
    </submittedName>
</protein>
<gene>
    <name evidence="1" type="ORF">T03_658</name>
</gene>
<dbReference type="EMBL" id="JYDI01006612">
    <property type="protein sequence ID" value="KRY03329.1"/>
    <property type="molecule type" value="Genomic_DNA"/>
</dbReference>
<proteinExistence type="predicted"/>
<accession>A0A0V0YT30</accession>